<dbReference type="Proteomes" id="UP000295238">
    <property type="component" value="Unassembled WGS sequence"/>
</dbReference>
<dbReference type="PANTHER" id="PTHR45947">
    <property type="entry name" value="SULFOQUINOVOSYL TRANSFERASE SQD2"/>
    <property type="match status" value="1"/>
</dbReference>
<keyword evidence="1" id="KW-0808">Transferase</keyword>
<dbReference type="PANTHER" id="PTHR45947:SF3">
    <property type="entry name" value="SULFOQUINOVOSYL TRANSFERASE SQD2"/>
    <property type="match status" value="1"/>
</dbReference>
<dbReference type="AlphaFoldDB" id="A0A4R5UKF8"/>
<dbReference type="Pfam" id="PF13692">
    <property type="entry name" value="Glyco_trans_1_4"/>
    <property type="match status" value="1"/>
</dbReference>
<protein>
    <submittedName>
        <fullName evidence="1">Glycosyltransferase</fullName>
    </submittedName>
</protein>
<evidence type="ECO:0000313" key="1">
    <source>
        <dbReference type="EMBL" id="TDK37387.1"/>
    </source>
</evidence>
<gene>
    <name evidence="1" type="ORF">E2F50_11000</name>
</gene>
<dbReference type="CDD" id="cd03801">
    <property type="entry name" value="GT4_PimA-like"/>
    <property type="match status" value="1"/>
</dbReference>
<name>A0A4R5UKF8_9HYPH</name>
<dbReference type="EMBL" id="SMTL01000002">
    <property type="protein sequence ID" value="TDK37387.1"/>
    <property type="molecule type" value="Genomic_DNA"/>
</dbReference>
<dbReference type="InterPro" id="IPR050194">
    <property type="entry name" value="Glycosyltransferase_grp1"/>
</dbReference>
<dbReference type="SUPFAM" id="SSF53756">
    <property type="entry name" value="UDP-Glycosyltransferase/glycogen phosphorylase"/>
    <property type="match status" value="1"/>
</dbReference>
<dbReference type="GO" id="GO:0016757">
    <property type="term" value="F:glycosyltransferase activity"/>
    <property type="evidence" value="ECO:0007669"/>
    <property type="project" value="TreeGrafter"/>
</dbReference>
<evidence type="ECO:0000313" key="2">
    <source>
        <dbReference type="Proteomes" id="UP000295238"/>
    </source>
</evidence>
<keyword evidence="2" id="KW-1185">Reference proteome</keyword>
<dbReference type="OrthoDB" id="5443996at2"/>
<proteinExistence type="predicted"/>
<dbReference type="Gene3D" id="3.40.50.2000">
    <property type="entry name" value="Glycogen Phosphorylase B"/>
    <property type="match status" value="2"/>
</dbReference>
<reference evidence="1 2" key="1">
    <citation type="submission" date="2019-03" db="EMBL/GenBank/DDBJ databases">
        <title>Rhizobium sp. nov., an bacterium isolated from biocrust in Mu Us Desert.</title>
        <authorList>
            <person name="Lixiong L."/>
        </authorList>
    </citation>
    <scope>NUCLEOTIDE SEQUENCE [LARGE SCALE GENOMIC DNA]</scope>
    <source>
        <strain evidence="1 2">SPY-1</strain>
    </source>
</reference>
<dbReference type="RefSeq" id="WP_133316154.1">
    <property type="nucleotide sequence ID" value="NZ_SMTL01000002.1"/>
</dbReference>
<organism evidence="1 2">
    <name type="scientific">Rhizobium deserti</name>
    <dbReference type="NCBI Taxonomy" id="2547961"/>
    <lineage>
        <taxon>Bacteria</taxon>
        <taxon>Pseudomonadati</taxon>
        <taxon>Pseudomonadota</taxon>
        <taxon>Alphaproteobacteria</taxon>
        <taxon>Hyphomicrobiales</taxon>
        <taxon>Rhizobiaceae</taxon>
        <taxon>Rhizobium/Agrobacterium group</taxon>
        <taxon>Rhizobium</taxon>
    </lineage>
</organism>
<sequence>MDIAFYAPLKSPSHPVPSGDRLMARQLIAALELAGHSVTVVSEFRSFLPAADSPVGERDGKATEEAERISTGWEGAGKPDMWICYHPYYKAPDLIGIALCRRFAIPYVTVETSYSSRRNLGQWAQAQDLVLEGARMAAASICLTERDLQGLEPYIPKDRLFRLAPFIQADPYLTRRPAPQPGRLITVAMMRSGDKLSSYAALAAALHEIADLPWTLSVIGDGPARTEVERLFGAEIAGRVEWLGQKNQDEIAALLSTASIYVWPGHGEAYGLAYLEAQAAGLPVVAESVAGVPEAVANGRSGLLTPPGDQYAYAQAIALLLKDAQERQRLARGARAFVAAERDISAASARLDQIITSCRKDRS</sequence>
<comment type="caution">
    <text evidence="1">The sequence shown here is derived from an EMBL/GenBank/DDBJ whole genome shotgun (WGS) entry which is preliminary data.</text>
</comment>
<accession>A0A4R5UKF8</accession>